<dbReference type="EMBL" id="CP002873">
    <property type="protein sequence ID" value="AGA67135.1"/>
    <property type="molecule type" value="Genomic_DNA"/>
</dbReference>
<keyword evidence="2" id="KW-1185">Reference proteome</keyword>
<name>A0A3B6VVW2_BRAPL</name>
<sequence>MIYAIVPPKCIEGDTNEYHIFEAYFNIIDNTITINVHSISSLHIKIKPRYKNMVNNNFKENYISINIELKDGRNKMLKYKYYKNPNGIFMTESREDTIVVAVLLKNYLCGNCAQFLFGSQ</sequence>
<protein>
    <submittedName>
        <fullName evidence="1">Uncharacterized protein</fullName>
    </submittedName>
</protein>
<reference evidence="1 2" key="1">
    <citation type="journal article" date="2013" name="Genome Announc.">
        <title>Complete Genome Sequence of the Porcine Strain Brachyspira pilosicoli P43/6/78(T.).</title>
        <authorList>
            <person name="Lin C."/>
            <person name="den Bakker H.C."/>
            <person name="Suzuki H."/>
            <person name="Lefebure T."/>
            <person name="Ponnala L."/>
            <person name="Sun Q."/>
            <person name="Stanhope M.J."/>
            <person name="Wiedmann M."/>
            <person name="Duhamel G.E."/>
        </authorList>
    </citation>
    <scope>NUCLEOTIDE SEQUENCE [LARGE SCALE GENOMIC DNA]</scope>
    <source>
        <strain evidence="1 2">P43/6/78</strain>
    </source>
</reference>
<evidence type="ECO:0000313" key="1">
    <source>
        <dbReference type="EMBL" id="AGA67135.1"/>
    </source>
</evidence>
<accession>A0A3B6VVW2</accession>
<dbReference type="GeneID" id="56439624"/>
<proteinExistence type="predicted"/>
<dbReference type="AlphaFoldDB" id="A0A3B6VVW2"/>
<dbReference type="Proteomes" id="UP000010793">
    <property type="component" value="Chromosome"/>
</dbReference>
<dbReference type="RefSeq" id="WP_013244003.1">
    <property type="nucleotide sequence ID" value="NC_019908.1"/>
</dbReference>
<organism evidence="1 2">
    <name type="scientific">Brachyspira pilosicoli P43/6/78</name>
    <dbReference type="NCBI Taxonomy" id="1042417"/>
    <lineage>
        <taxon>Bacteria</taxon>
        <taxon>Pseudomonadati</taxon>
        <taxon>Spirochaetota</taxon>
        <taxon>Spirochaetia</taxon>
        <taxon>Brachyspirales</taxon>
        <taxon>Brachyspiraceae</taxon>
        <taxon>Brachyspira</taxon>
    </lineage>
</organism>
<evidence type="ECO:0000313" key="2">
    <source>
        <dbReference type="Proteomes" id="UP000010793"/>
    </source>
</evidence>
<dbReference type="KEGG" id="bpip:BPP43_09765"/>
<gene>
    <name evidence="1" type="ORF">BPP43_09765</name>
</gene>